<dbReference type="Pfam" id="PF00114">
    <property type="entry name" value="Pilin"/>
    <property type="match status" value="1"/>
</dbReference>
<dbReference type="GO" id="GO:0007155">
    <property type="term" value="P:cell adhesion"/>
    <property type="evidence" value="ECO:0007669"/>
    <property type="project" value="InterPro"/>
</dbReference>
<keyword evidence="7" id="KW-1185">Reference proteome</keyword>
<dbReference type="NCBIfam" id="TIGR02532">
    <property type="entry name" value="IV_pilin_GFxxxE"/>
    <property type="match status" value="1"/>
</dbReference>
<dbReference type="Pfam" id="PF07963">
    <property type="entry name" value="N_methyl"/>
    <property type="match status" value="1"/>
</dbReference>
<accession>A0A1H6S3R4</accession>
<keyword evidence="2" id="KW-0488">Methylation</keyword>
<evidence type="ECO:0000256" key="3">
    <source>
        <dbReference type="ARBA" id="ARBA00029638"/>
    </source>
</evidence>
<protein>
    <recommendedName>
        <fullName evidence="3">Pilin</fullName>
    </recommendedName>
</protein>
<keyword evidence="5" id="KW-0812">Transmembrane</keyword>
<comment type="similarity">
    <text evidence="1 4">Belongs to the N-Me-Phe pilin family.</text>
</comment>
<dbReference type="GO" id="GO:0044096">
    <property type="term" value="C:type IV pilus"/>
    <property type="evidence" value="ECO:0007669"/>
    <property type="project" value="TreeGrafter"/>
</dbReference>
<evidence type="ECO:0000256" key="5">
    <source>
        <dbReference type="SAM" id="Phobius"/>
    </source>
</evidence>
<evidence type="ECO:0000313" key="7">
    <source>
        <dbReference type="Proteomes" id="UP000242930"/>
    </source>
</evidence>
<reference evidence="7" key="1">
    <citation type="submission" date="2016-10" db="EMBL/GenBank/DDBJ databases">
        <authorList>
            <person name="Varghese N."/>
            <person name="Submissions S."/>
        </authorList>
    </citation>
    <scope>NUCLEOTIDE SEQUENCE [LARGE SCALE GENOMIC DNA]</scope>
    <source>
        <strain evidence="7">LMG 25967</strain>
    </source>
</reference>
<dbReference type="Proteomes" id="UP000242930">
    <property type="component" value="Unassembled WGS sequence"/>
</dbReference>
<name>A0A1H6S3R4_9PSED</name>
<dbReference type="InterPro" id="IPR001082">
    <property type="entry name" value="Pilin"/>
</dbReference>
<keyword evidence="5" id="KW-1133">Transmembrane helix</keyword>
<organism evidence="6 7">
    <name type="scientific">Pseudomonas linyingensis</name>
    <dbReference type="NCBI Taxonomy" id="915471"/>
    <lineage>
        <taxon>Bacteria</taxon>
        <taxon>Pseudomonadati</taxon>
        <taxon>Pseudomonadota</taxon>
        <taxon>Gammaproteobacteria</taxon>
        <taxon>Pseudomonadales</taxon>
        <taxon>Pseudomonadaceae</taxon>
        <taxon>Pseudomonas</taxon>
    </lineage>
</organism>
<dbReference type="AlphaFoldDB" id="A0A1H6S3R4"/>
<sequence>MKAQMQKGFTLIELMIVVAIIGILAAIAIPQYQNYVSRTQVTRLVGEMSSLKTAVEERMSRNAATNTIADLGYTASNLSSNAAVAMDASAGTASITATLNGNVASAVNGGVVTVSRGADGIWSCEVTASSNTGWDDSFAPAGCPVGS</sequence>
<evidence type="ECO:0000313" key="6">
    <source>
        <dbReference type="EMBL" id="SEI62683.1"/>
    </source>
</evidence>
<feature type="transmembrane region" description="Helical" evidence="5">
    <location>
        <begin position="12"/>
        <end position="32"/>
    </location>
</feature>
<keyword evidence="5" id="KW-0472">Membrane</keyword>
<evidence type="ECO:0000256" key="2">
    <source>
        <dbReference type="ARBA" id="ARBA00022481"/>
    </source>
</evidence>
<evidence type="ECO:0000256" key="1">
    <source>
        <dbReference type="ARBA" id="ARBA00005233"/>
    </source>
</evidence>
<dbReference type="EMBL" id="FNZE01000001">
    <property type="protein sequence ID" value="SEI62683.1"/>
    <property type="molecule type" value="Genomic_DNA"/>
</dbReference>
<dbReference type="SUPFAM" id="SSF54523">
    <property type="entry name" value="Pili subunits"/>
    <property type="match status" value="1"/>
</dbReference>
<dbReference type="InterPro" id="IPR045584">
    <property type="entry name" value="Pilin-like"/>
</dbReference>
<dbReference type="Gene3D" id="3.30.700.10">
    <property type="entry name" value="Glycoprotein, Type 4 Pilin"/>
    <property type="match status" value="1"/>
</dbReference>
<dbReference type="PANTHER" id="PTHR30093">
    <property type="entry name" value="GENERAL SECRETION PATHWAY PROTEIN G"/>
    <property type="match status" value="1"/>
</dbReference>
<proteinExistence type="inferred from homology"/>
<dbReference type="PROSITE" id="PS00409">
    <property type="entry name" value="PROKAR_NTER_METHYL"/>
    <property type="match status" value="1"/>
</dbReference>
<dbReference type="STRING" id="915471.SAMN05216201_101274"/>
<dbReference type="InterPro" id="IPR012902">
    <property type="entry name" value="N_methyl_site"/>
</dbReference>
<gene>
    <name evidence="6" type="ORF">SAMN05216201_101274</name>
</gene>
<evidence type="ECO:0000256" key="4">
    <source>
        <dbReference type="RuleBase" id="RU000389"/>
    </source>
</evidence>
<dbReference type="RefSeq" id="WP_090305721.1">
    <property type="nucleotide sequence ID" value="NZ_FNZE01000001.1"/>
</dbReference>
<keyword evidence="4" id="KW-0281">Fimbrium</keyword>
<dbReference type="GO" id="GO:0043107">
    <property type="term" value="P:type IV pilus-dependent motility"/>
    <property type="evidence" value="ECO:0007669"/>
    <property type="project" value="TreeGrafter"/>
</dbReference>
<dbReference type="PANTHER" id="PTHR30093:SF34">
    <property type="entry name" value="PREPILIN PEPTIDASE-DEPENDENT PROTEIN D"/>
    <property type="match status" value="1"/>
</dbReference>
<dbReference type="OrthoDB" id="115249at2"/>